<protein>
    <recommendedName>
        <fullName evidence="5">HTH luxR-type domain-containing protein</fullName>
    </recommendedName>
</protein>
<dbReference type="Gene3D" id="3.30.450.40">
    <property type="match status" value="1"/>
</dbReference>
<name>A0A919ECX4_9ACTN</name>
<proteinExistence type="predicted"/>
<evidence type="ECO:0000256" key="1">
    <source>
        <dbReference type="ARBA" id="ARBA00023015"/>
    </source>
</evidence>
<gene>
    <name evidence="6" type="ORF">GCM10010218_27360</name>
</gene>
<dbReference type="InterPro" id="IPR016032">
    <property type="entry name" value="Sig_transdc_resp-reg_C-effctor"/>
</dbReference>
<dbReference type="CDD" id="cd06170">
    <property type="entry name" value="LuxR_C_like"/>
    <property type="match status" value="1"/>
</dbReference>
<keyword evidence="7" id="KW-1185">Reference proteome</keyword>
<sequence>MAQPRSPLRARDYEHMLDLAAAVLGNTDPAAACPLVVQHVQQTFECRAVTFFGFYTAERVLRTEAWAPDAHGSLAPELTRRHPTPAQHPLARHLMSGGTTPVVLDRISDRRRHSVWYDEAREYSGQEQLGLPVPGDPQALRSLVLGRSDAFTEQELTLAVRIQPLLLTMERHICELRRLRTAVAPPPAPAPTAHDLTPRELTVLGLLAEGLTAEGIARRLLISPSTVNRHLEKVYRKLGTNNRVSTVLLAKREGLVA</sequence>
<evidence type="ECO:0000313" key="6">
    <source>
        <dbReference type="EMBL" id="GHF44513.1"/>
    </source>
</evidence>
<evidence type="ECO:0000256" key="3">
    <source>
        <dbReference type="ARBA" id="ARBA00023163"/>
    </source>
</evidence>
<evidence type="ECO:0000256" key="4">
    <source>
        <dbReference type="SAM" id="MobiDB-lite"/>
    </source>
</evidence>
<dbReference type="PRINTS" id="PR00038">
    <property type="entry name" value="HTHLUXR"/>
</dbReference>
<feature type="region of interest" description="Disordered" evidence="4">
    <location>
        <begin position="74"/>
        <end position="93"/>
    </location>
</feature>
<accession>A0A919ECX4</accession>
<reference evidence="6" key="1">
    <citation type="journal article" date="2014" name="Int. J. Syst. Evol. Microbiol.">
        <title>Complete genome sequence of Corynebacterium casei LMG S-19264T (=DSM 44701T), isolated from a smear-ripened cheese.</title>
        <authorList>
            <consortium name="US DOE Joint Genome Institute (JGI-PGF)"/>
            <person name="Walter F."/>
            <person name="Albersmeier A."/>
            <person name="Kalinowski J."/>
            <person name="Ruckert C."/>
        </authorList>
    </citation>
    <scope>NUCLEOTIDE SEQUENCE</scope>
    <source>
        <strain evidence="6">JCM 4059</strain>
    </source>
</reference>
<dbReference type="Gene3D" id="1.10.10.10">
    <property type="entry name" value="Winged helix-like DNA-binding domain superfamily/Winged helix DNA-binding domain"/>
    <property type="match status" value="1"/>
</dbReference>
<comment type="caution">
    <text evidence="6">The sequence shown here is derived from an EMBL/GenBank/DDBJ whole genome shotgun (WGS) entry which is preliminary data.</text>
</comment>
<dbReference type="GO" id="GO:0003677">
    <property type="term" value="F:DNA binding"/>
    <property type="evidence" value="ECO:0007669"/>
    <property type="project" value="UniProtKB-KW"/>
</dbReference>
<evidence type="ECO:0000259" key="5">
    <source>
        <dbReference type="PROSITE" id="PS50043"/>
    </source>
</evidence>
<reference evidence="6" key="2">
    <citation type="submission" date="2020-09" db="EMBL/GenBank/DDBJ databases">
        <authorList>
            <person name="Sun Q."/>
            <person name="Ohkuma M."/>
        </authorList>
    </citation>
    <scope>NUCLEOTIDE SEQUENCE</scope>
    <source>
        <strain evidence="6">JCM 4059</strain>
    </source>
</reference>
<feature type="domain" description="HTH luxR-type" evidence="5">
    <location>
        <begin position="189"/>
        <end position="254"/>
    </location>
</feature>
<dbReference type="PANTHER" id="PTHR44688:SF16">
    <property type="entry name" value="DNA-BINDING TRANSCRIPTIONAL ACTIVATOR DEVR_DOSR"/>
    <property type="match status" value="1"/>
</dbReference>
<dbReference type="InterPro" id="IPR029016">
    <property type="entry name" value="GAF-like_dom_sf"/>
</dbReference>
<dbReference type="PANTHER" id="PTHR44688">
    <property type="entry name" value="DNA-BINDING TRANSCRIPTIONAL ACTIVATOR DEVR_DOSR"/>
    <property type="match status" value="1"/>
</dbReference>
<keyword evidence="1" id="KW-0805">Transcription regulation</keyword>
<dbReference type="Pfam" id="PF00196">
    <property type="entry name" value="GerE"/>
    <property type="match status" value="1"/>
</dbReference>
<dbReference type="SUPFAM" id="SSF46894">
    <property type="entry name" value="C-terminal effector domain of the bipartite response regulators"/>
    <property type="match status" value="1"/>
</dbReference>
<dbReference type="InterPro" id="IPR036388">
    <property type="entry name" value="WH-like_DNA-bd_sf"/>
</dbReference>
<dbReference type="GO" id="GO:0006355">
    <property type="term" value="P:regulation of DNA-templated transcription"/>
    <property type="evidence" value="ECO:0007669"/>
    <property type="project" value="InterPro"/>
</dbReference>
<organism evidence="6 7">
    <name type="scientific">Streptomyces mashuensis</name>
    <dbReference type="NCBI Taxonomy" id="33904"/>
    <lineage>
        <taxon>Bacteria</taxon>
        <taxon>Bacillati</taxon>
        <taxon>Actinomycetota</taxon>
        <taxon>Actinomycetes</taxon>
        <taxon>Kitasatosporales</taxon>
        <taxon>Streptomycetaceae</taxon>
        <taxon>Streptomyces</taxon>
    </lineage>
</organism>
<evidence type="ECO:0000256" key="2">
    <source>
        <dbReference type="ARBA" id="ARBA00023125"/>
    </source>
</evidence>
<dbReference type="SMART" id="SM00421">
    <property type="entry name" value="HTH_LUXR"/>
    <property type="match status" value="1"/>
</dbReference>
<evidence type="ECO:0000313" key="7">
    <source>
        <dbReference type="Proteomes" id="UP000638313"/>
    </source>
</evidence>
<dbReference type="InterPro" id="IPR000792">
    <property type="entry name" value="Tscrpt_reg_LuxR_C"/>
</dbReference>
<dbReference type="PROSITE" id="PS50043">
    <property type="entry name" value="HTH_LUXR_2"/>
    <property type="match status" value="1"/>
</dbReference>
<keyword evidence="2" id="KW-0238">DNA-binding</keyword>
<dbReference type="AlphaFoldDB" id="A0A919ECX4"/>
<keyword evidence="3" id="KW-0804">Transcription</keyword>
<dbReference type="Proteomes" id="UP000638313">
    <property type="component" value="Unassembled WGS sequence"/>
</dbReference>
<dbReference type="EMBL" id="BNBD01000004">
    <property type="protein sequence ID" value="GHF44513.1"/>
    <property type="molecule type" value="Genomic_DNA"/>
</dbReference>
<dbReference type="RefSeq" id="WP_190129780.1">
    <property type="nucleotide sequence ID" value="NZ_BNBD01000004.1"/>
</dbReference>